<dbReference type="Gene3D" id="2.160.20.10">
    <property type="entry name" value="Single-stranded right-handed beta-helix, Pectin lyase-like"/>
    <property type="match status" value="1"/>
</dbReference>
<dbReference type="Pfam" id="PF23762">
    <property type="entry name" value="SHCBP_N"/>
    <property type="match status" value="1"/>
</dbReference>
<dbReference type="InterPro" id="IPR045140">
    <property type="entry name" value="SHCBP1-like"/>
</dbReference>
<organism evidence="3 4">
    <name type="scientific">Branchiostoma belcheri</name>
    <name type="common">Amphioxus</name>
    <dbReference type="NCBI Taxonomy" id="7741"/>
    <lineage>
        <taxon>Eukaryota</taxon>
        <taxon>Metazoa</taxon>
        <taxon>Chordata</taxon>
        <taxon>Cephalochordata</taxon>
        <taxon>Leptocardii</taxon>
        <taxon>Amphioxiformes</taxon>
        <taxon>Branchiostomatidae</taxon>
        <taxon>Branchiostoma</taxon>
    </lineage>
</organism>
<dbReference type="Proteomes" id="UP000515135">
    <property type="component" value="Unplaced"/>
</dbReference>
<evidence type="ECO:0000313" key="4">
    <source>
        <dbReference type="RefSeq" id="XP_019629470.1"/>
    </source>
</evidence>
<protein>
    <submittedName>
        <fullName evidence="4">SHC SH2 domain-binding protein 1 homolog B-like</fullName>
    </submittedName>
</protein>
<dbReference type="KEGG" id="bbel:109473822"/>
<reference evidence="4" key="1">
    <citation type="submission" date="2025-08" db="UniProtKB">
        <authorList>
            <consortium name="RefSeq"/>
        </authorList>
    </citation>
    <scope>IDENTIFICATION</scope>
    <source>
        <tissue evidence="4">Gonad</tissue>
    </source>
</reference>
<dbReference type="PANTHER" id="PTHR14695">
    <property type="entry name" value="SHC SH2-DOMAIN BINDING PROTEIN 1-RELATED"/>
    <property type="match status" value="1"/>
</dbReference>
<dbReference type="InterPro" id="IPR057508">
    <property type="entry name" value="SHCBP-like_N"/>
</dbReference>
<dbReference type="AlphaFoldDB" id="A0A6P4YJ80"/>
<sequence length="628" mass="69865">MEVCEDETLPTTGEEAREVVVKDALERTRQNDDDAMLSPKTDANSNDVDTPGGTMKSLDDSTENLPILADTEAQSAFPDVYHVTNLDNQERIRVYTEDILGDCRPDQIAVHFAQYVLSHIEPAGWRAVWRSSTGTTETTGAFDVLVEVDDVRPEDLNASVHIVTPFLCDRPEVQQASVESLLASRDYMLPLTELWPLYDENYDHGKTALVIEHIRFFYDNLWRPWDEDDEEDYSFILRHLGPRLMLYHDLHTGAVPPSTTEQYHATLALYRQRLVELDKFEDRMGAADSDSELDSNDVLECARRHEELDALKRSIQVMENPMMRQTICFRAGTAGPGVPKGPRPDGERVTHLISDKLTVGMVTDLCLPAETTLQYHTSLQVALDNTFEGDTVLLFPGRHVLTQPVKLCDPITIRGVGNPDDVTVEIMVAMMQFAVLCSSFHVTMSNLTLQASCLGSTVHVTCGWTKLEKCRVKCGGRVGVKVQPKAMLTMMQCEVTGATQRGIDLEAGCEAELVDNVIHGHGSGPAPVYVSEPAAIRVQALKPSPDSPDDLPPPLVLKHNRIGPNAAYGLQVLVDQMEHCRLEMSPDTPKEDVLRHDFAWIVTEGNMFVDNALGDVEICPSIETINFD</sequence>
<keyword evidence="3" id="KW-1185">Reference proteome</keyword>
<dbReference type="GO" id="GO:0007283">
    <property type="term" value="P:spermatogenesis"/>
    <property type="evidence" value="ECO:0007669"/>
    <property type="project" value="TreeGrafter"/>
</dbReference>
<dbReference type="PANTHER" id="PTHR14695:SF4">
    <property type="entry name" value="PROTEIN NESSUN DORMA"/>
    <property type="match status" value="1"/>
</dbReference>
<dbReference type="InterPro" id="IPR012334">
    <property type="entry name" value="Pectin_lyas_fold"/>
</dbReference>
<dbReference type="RefSeq" id="XP_019629470.1">
    <property type="nucleotide sequence ID" value="XM_019773911.1"/>
</dbReference>
<dbReference type="SUPFAM" id="SSF51126">
    <property type="entry name" value="Pectin lyase-like"/>
    <property type="match status" value="1"/>
</dbReference>
<name>A0A6P4YJ80_BRABE</name>
<dbReference type="GO" id="GO:0007112">
    <property type="term" value="P:male meiosis cytokinesis"/>
    <property type="evidence" value="ECO:0007669"/>
    <property type="project" value="TreeGrafter"/>
</dbReference>
<proteinExistence type="predicted"/>
<gene>
    <name evidence="4" type="primary">LOC109473822</name>
</gene>
<evidence type="ECO:0000256" key="1">
    <source>
        <dbReference type="SAM" id="MobiDB-lite"/>
    </source>
</evidence>
<evidence type="ECO:0000313" key="3">
    <source>
        <dbReference type="Proteomes" id="UP000515135"/>
    </source>
</evidence>
<dbReference type="OrthoDB" id="5978115at2759"/>
<evidence type="ECO:0000259" key="2">
    <source>
        <dbReference type="Pfam" id="PF23762"/>
    </source>
</evidence>
<dbReference type="GeneID" id="109473822"/>
<dbReference type="InterPro" id="IPR011050">
    <property type="entry name" value="Pectin_lyase_fold/virulence"/>
</dbReference>
<accession>A0A6P4YJ80</accession>
<feature type="domain" description="SHC SH2" evidence="2">
    <location>
        <begin position="90"/>
        <end position="324"/>
    </location>
</feature>
<feature type="region of interest" description="Disordered" evidence="1">
    <location>
        <begin position="26"/>
        <end position="57"/>
    </location>
</feature>